<reference evidence="2 3" key="1">
    <citation type="submission" date="2019-04" db="EMBL/GenBank/DDBJ databases">
        <title>Annotation for the trematode Fasciola gigantica.</title>
        <authorList>
            <person name="Choi Y.-J."/>
        </authorList>
    </citation>
    <scope>NUCLEOTIDE SEQUENCE [LARGE SCALE GENOMIC DNA]</scope>
    <source>
        <strain evidence="2">Uganda_cow_1</strain>
    </source>
</reference>
<sequence>VFLLGVVRAANIAYFFPLFRLSVILKNLNILESKTVTSKRGEKRTSKSDKKSRRSSGYHRDARRPRRRRDDVGDDTLGVQKRGKFFFTMLIYRSLFNISYA</sequence>
<feature type="region of interest" description="Disordered" evidence="1">
    <location>
        <begin position="36"/>
        <end position="76"/>
    </location>
</feature>
<organism evidence="2 3">
    <name type="scientific">Fasciola gigantica</name>
    <name type="common">Giant liver fluke</name>
    <dbReference type="NCBI Taxonomy" id="46835"/>
    <lineage>
        <taxon>Eukaryota</taxon>
        <taxon>Metazoa</taxon>
        <taxon>Spiralia</taxon>
        <taxon>Lophotrochozoa</taxon>
        <taxon>Platyhelminthes</taxon>
        <taxon>Trematoda</taxon>
        <taxon>Digenea</taxon>
        <taxon>Plagiorchiida</taxon>
        <taxon>Echinostomata</taxon>
        <taxon>Echinostomatoidea</taxon>
        <taxon>Fasciolidae</taxon>
        <taxon>Fasciola</taxon>
    </lineage>
</organism>
<dbReference type="EMBL" id="SUNJ01003900">
    <property type="protein sequence ID" value="TPP64902.1"/>
    <property type="molecule type" value="Genomic_DNA"/>
</dbReference>
<feature type="compositionally biased region" description="Basic and acidic residues" evidence="1">
    <location>
        <begin position="39"/>
        <end position="49"/>
    </location>
</feature>
<evidence type="ECO:0000313" key="2">
    <source>
        <dbReference type="EMBL" id="TPP64902.1"/>
    </source>
</evidence>
<keyword evidence="3" id="KW-1185">Reference proteome</keyword>
<proteinExistence type="predicted"/>
<evidence type="ECO:0000313" key="3">
    <source>
        <dbReference type="Proteomes" id="UP000316759"/>
    </source>
</evidence>
<evidence type="ECO:0000256" key="1">
    <source>
        <dbReference type="SAM" id="MobiDB-lite"/>
    </source>
</evidence>
<accession>A0A504YRV4</accession>
<protein>
    <submittedName>
        <fullName evidence="2">Uncharacterized protein</fullName>
    </submittedName>
</protein>
<comment type="caution">
    <text evidence="2">The sequence shown here is derived from an EMBL/GenBank/DDBJ whole genome shotgun (WGS) entry which is preliminary data.</text>
</comment>
<gene>
    <name evidence="2" type="ORF">FGIG_05754</name>
</gene>
<dbReference type="Proteomes" id="UP000316759">
    <property type="component" value="Unassembled WGS sequence"/>
</dbReference>
<name>A0A504YRV4_FASGI</name>
<dbReference type="AlphaFoldDB" id="A0A504YRV4"/>
<feature type="compositionally biased region" description="Basic residues" evidence="1">
    <location>
        <begin position="50"/>
        <end position="67"/>
    </location>
</feature>
<feature type="non-terminal residue" evidence="2">
    <location>
        <position position="1"/>
    </location>
</feature>